<keyword evidence="2" id="KW-0812">Transmembrane</keyword>
<feature type="transmembrane region" description="Helical" evidence="2">
    <location>
        <begin position="767"/>
        <end position="786"/>
    </location>
</feature>
<dbReference type="InterPro" id="IPR014600">
    <property type="entry name" value="UCP035905_mem"/>
</dbReference>
<feature type="transmembrane region" description="Helical" evidence="2">
    <location>
        <begin position="274"/>
        <end position="292"/>
    </location>
</feature>
<feature type="transmembrane region" description="Helical" evidence="2">
    <location>
        <begin position="528"/>
        <end position="547"/>
    </location>
</feature>
<accession>A0A1M6ZXA8</accession>
<feature type="transmembrane region" description="Helical" evidence="2">
    <location>
        <begin position="740"/>
        <end position="760"/>
    </location>
</feature>
<feature type="transmembrane region" description="Helical" evidence="2">
    <location>
        <begin position="808"/>
        <end position="827"/>
    </location>
</feature>
<feature type="transmembrane region" description="Helical" evidence="2">
    <location>
        <begin position="468"/>
        <end position="489"/>
    </location>
</feature>
<feature type="transmembrane region" description="Helical" evidence="2">
    <location>
        <begin position="200"/>
        <end position="220"/>
    </location>
</feature>
<evidence type="ECO:0000256" key="1">
    <source>
        <dbReference type="SAM" id="MobiDB-lite"/>
    </source>
</evidence>
<feature type="transmembrane region" description="Helical" evidence="2">
    <location>
        <begin position="298"/>
        <end position="315"/>
    </location>
</feature>
<dbReference type="InterPro" id="IPR019286">
    <property type="entry name" value="DUF2339_TM"/>
</dbReference>
<protein>
    <submittedName>
        <fullName evidence="3">Uncharacterized membrane protein</fullName>
    </submittedName>
</protein>
<dbReference type="STRING" id="1054996.SAMN05444414_11197"/>
<keyword evidence="2" id="KW-1133">Transmembrane helix</keyword>
<keyword evidence="2" id="KW-0472">Membrane</keyword>
<evidence type="ECO:0000256" key="2">
    <source>
        <dbReference type="SAM" id="Phobius"/>
    </source>
</evidence>
<dbReference type="Proteomes" id="UP000184191">
    <property type="component" value="Unassembled WGS sequence"/>
</dbReference>
<feature type="transmembrane region" description="Helical" evidence="2">
    <location>
        <begin position="857"/>
        <end position="879"/>
    </location>
</feature>
<sequence>MEMDAIVVILALCILALVVFGLPYLLVSHARLKARVSALEVQLVKAGSSPAAAMPSPESKSEDTGPWARAQEPMPTPIPAPRPTPDKVGPPRAFVLRRDKLAALLGWMRDNWALAVAGVSLALAGVFMVQYGVEKGLLTPFWRVMGALALGAAMIAGGEVIRRRHGDEGGATAGLPSVLSGAGVITLFAAVLAARALYGLIGSETGLAALVGVAAVAIVLGWFYGPVLSALGLIGAGAAPFLVGGSSDTPWLFYYYYAVLAFVGLAVDALRRWAWISVLALTVTVSGANLLYLGDAGALHYLAFWALVMLFAVLVPERSLTPRHAGNSISRRIMAGGDFPDFPARLALAMVALGSVAAVLVARNAGDVVTDWLSLGLLALMIAALVLGTALAPALEDLPVLPALAGLVLVMLEGLERGPLWATFRAGAERLPETPAPLAASLLMLGGAVTSGLFALRMQQAGAAVPSILWALCAAVAGPALALILELWWQPGDVIGLYPWALHVLGMAGLMVWLAMRSAKGAAPDARLRAALFAGSAIVLISLALFVMLSATALTLVLAVVVLVTALIDRRFNLPLLGGIAQLGVAVIGYRLVLDPGVIWAVKSAGLGDVILSHAGPLVLLTAAWVVMAPRAQGATRVVIESAIWGIAAIFASVLLQRWLGEVGAMGHAGLGLMAVVWIVAAMVQLYRLKVSGRIMGALRITLAVVMGAIAAVLLVAQAVITNPLVPFMWRKELVTGPMIFDSLAAAYLPVALVFAVAAWKLGHLPRLLRGGFVVLASAYGAWYGGLEIRRLWQGRDLSVPGVSDGELYSYTLALIAVSGVLLLLALLRRSETLRRLAMAGVALTVAKVFLVDMSGLAGLVRVASFLGLGLSLAGLAWLNQRIARHMAKPQP</sequence>
<feature type="transmembrane region" description="Helical" evidence="2">
    <location>
        <begin position="251"/>
        <end position="267"/>
    </location>
</feature>
<feature type="transmembrane region" description="Helical" evidence="2">
    <location>
        <begin position="435"/>
        <end position="456"/>
    </location>
</feature>
<feature type="transmembrane region" description="Helical" evidence="2">
    <location>
        <begin position="605"/>
        <end position="626"/>
    </location>
</feature>
<dbReference type="PANTHER" id="PTHR38434">
    <property type="entry name" value="BLL2549 PROTEIN"/>
    <property type="match status" value="1"/>
</dbReference>
<feature type="transmembrane region" description="Helical" evidence="2">
    <location>
        <begin position="638"/>
        <end position="660"/>
    </location>
</feature>
<feature type="transmembrane region" description="Helical" evidence="2">
    <location>
        <begin position="666"/>
        <end position="687"/>
    </location>
</feature>
<feature type="region of interest" description="Disordered" evidence="1">
    <location>
        <begin position="50"/>
        <end position="91"/>
    </location>
</feature>
<keyword evidence="4" id="KW-1185">Reference proteome</keyword>
<feature type="transmembrane region" description="Helical" evidence="2">
    <location>
        <begin position="342"/>
        <end position="360"/>
    </location>
</feature>
<dbReference type="Pfam" id="PF10101">
    <property type="entry name" value="DUF2339"/>
    <property type="match status" value="1"/>
</dbReference>
<dbReference type="PIRSF" id="PIRSF035905">
    <property type="entry name" value="UCP035905_mp"/>
    <property type="match status" value="1"/>
</dbReference>
<organism evidence="3 4">
    <name type="scientific">Roseovarius marisflavi</name>
    <dbReference type="NCBI Taxonomy" id="1054996"/>
    <lineage>
        <taxon>Bacteria</taxon>
        <taxon>Pseudomonadati</taxon>
        <taxon>Pseudomonadota</taxon>
        <taxon>Alphaproteobacteria</taxon>
        <taxon>Rhodobacterales</taxon>
        <taxon>Roseobacteraceae</taxon>
        <taxon>Roseovarius</taxon>
    </lineage>
</organism>
<feature type="transmembrane region" description="Helical" evidence="2">
    <location>
        <begin position="6"/>
        <end position="27"/>
    </location>
</feature>
<feature type="transmembrane region" description="Helical" evidence="2">
    <location>
        <begin position="553"/>
        <end position="569"/>
    </location>
</feature>
<name>A0A1M6ZXA8_9RHOB</name>
<feature type="transmembrane region" description="Helical" evidence="2">
    <location>
        <begin position="372"/>
        <end position="391"/>
    </location>
</feature>
<feature type="transmembrane region" description="Helical" evidence="2">
    <location>
        <begin position="173"/>
        <end position="194"/>
    </location>
</feature>
<feature type="transmembrane region" description="Helical" evidence="2">
    <location>
        <begin position="141"/>
        <end position="161"/>
    </location>
</feature>
<feature type="transmembrane region" description="Helical" evidence="2">
    <location>
        <begin position="699"/>
        <end position="720"/>
    </location>
</feature>
<feature type="transmembrane region" description="Helical" evidence="2">
    <location>
        <begin position="834"/>
        <end position="851"/>
    </location>
</feature>
<gene>
    <name evidence="3" type="ORF">SAMN05444414_11197</name>
</gene>
<dbReference type="EMBL" id="FRBN01000011">
    <property type="protein sequence ID" value="SHL35060.1"/>
    <property type="molecule type" value="Genomic_DNA"/>
</dbReference>
<reference evidence="4" key="1">
    <citation type="submission" date="2016-11" db="EMBL/GenBank/DDBJ databases">
        <authorList>
            <person name="Varghese N."/>
            <person name="Submissions S."/>
        </authorList>
    </citation>
    <scope>NUCLEOTIDE SEQUENCE [LARGE SCALE GENOMIC DNA]</scope>
    <source>
        <strain evidence="4">DSM 29327</strain>
    </source>
</reference>
<evidence type="ECO:0000313" key="3">
    <source>
        <dbReference type="EMBL" id="SHL35060.1"/>
    </source>
</evidence>
<feature type="transmembrane region" description="Helical" evidence="2">
    <location>
        <begin position="576"/>
        <end position="593"/>
    </location>
</feature>
<dbReference type="AlphaFoldDB" id="A0A1M6ZXA8"/>
<evidence type="ECO:0000313" key="4">
    <source>
        <dbReference type="Proteomes" id="UP000184191"/>
    </source>
</evidence>
<feature type="transmembrane region" description="Helical" evidence="2">
    <location>
        <begin position="227"/>
        <end position="245"/>
    </location>
</feature>
<feature type="transmembrane region" description="Helical" evidence="2">
    <location>
        <begin position="495"/>
        <end position="516"/>
    </location>
</feature>
<proteinExistence type="predicted"/>
<feature type="transmembrane region" description="Helical" evidence="2">
    <location>
        <begin position="112"/>
        <end position="129"/>
    </location>
</feature>
<feature type="compositionally biased region" description="Pro residues" evidence="1">
    <location>
        <begin position="74"/>
        <end position="83"/>
    </location>
</feature>
<dbReference type="PANTHER" id="PTHR38434:SF1">
    <property type="entry name" value="BLL2549 PROTEIN"/>
    <property type="match status" value="1"/>
</dbReference>